<evidence type="ECO:0000256" key="2">
    <source>
        <dbReference type="ARBA" id="ARBA00022630"/>
    </source>
</evidence>
<dbReference type="EMBL" id="CP019699">
    <property type="protein sequence ID" value="AQS56236.1"/>
    <property type="molecule type" value="Genomic_DNA"/>
</dbReference>
<name>A0A1U9K8A7_9BACL</name>
<evidence type="ECO:0000256" key="3">
    <source>
        <dbReference type="ARBA" id="ARBA00022827"/>
    </source>
</evidence>
<dbReference type="GO" id="GO:0071949">
    <property type="term" value="F:FAD binding"/>
    <property type="evidence" value="ECO:0007669"/>
    <property type="project" value="InterPro"/>
</dbReference>
<dbReference type="Proteomes" id="UP000188603">
    <property type="component" value="Chromosome"/>
</dbReference>
<dbReference type="InterPro" id="IPR016169">
    <property type="entry name" value="FAD-bd_PCMH_sub2"/>
</dbReference>
<keyword evidence="7" id="KW-1185">Reference proteome</keyword>
<feature type="domain" description="FAD-binding PCMH-type" evidence="5">
    <location>
        <begin position="30"/>
        <end position="210"/>
    </location>
</feature>
<dbReference type="InterPro" id="IPR006094">
    <property type="entry name" value="Oxid_FAD_bind_N"/>
</dbReference>
<dbReference type="OrthoDB" id="9767256at2"/>
<dbReference type="InterPro" id="IPR036318">
    <property type="entry name" value="FAD-bd_PCMH-like_sf"/>
</dbReference>
<dbReference type="SUPFAM" id="SSF55103">
    <property type="entry name" value="FAD-linked oxidases, C-terminal domain"/>
    <property type="match status" value="1"/>
</dbReference>
<dbReference type="SUPFAM" id="SSF56176">
    <property type="entry name" value="FAD-binding/transporter-associated domain-like"/>
    <property type="match status" value="1"/>
</dbReference>
<protein>
    <recommendedName>
        <fullName evidence="5">FAD-binding PCMH-type domain-containing protein</fullName>
    </recommendedName>
</protein>
<proteinExistence type="predicted"/>
<dbReference type="STRING" id="1471761.B0W44_11145"/>
<evidence type="ECO:0000313" key="7">
    <source>
        <dbReference type="Proteomes" id="UP000188603"/>
    </source>
</evidence>
<evidence type="ECO:0000256" key="1">
    <source>
        <dbReference type="ARBA" id="ARBA00001974"/>
    </source>
</evidence>
<keyword evidence="4" id="KW-0560">Oxidoreductase</keyword>
<dbReference type="InterPro" id="IPR016171">
    <property type="entry name" value="Vanillyl_alc_oxidase_C-sub2"/>
</dbReference>
<dbReference type="Gene3D" id="3.30.465.10">
    <property type="match status" value="1"/>
</dbReference>
<dbReference type="Pfam" id="PF02913">
    <property type="entry name" value="FAD-oxidase_C"/>
    <property type="match status" value="1"/>
</dbReference>
<keyword evidence="2" id="KW-0285">Flavoprotein</keyword>
<dbReference type="PANTHER" id="PTHR11748:SF103">
    <property type="entry name" value="GLYCOLATE OXIDASE SUBUNIT GLCE"/>
    <property type="match status" value="1"/>
</dbReference>
<dbReference type="Gene3D" id="1.10.45.10">
    <property type="entry name" value="Vanillyl-alcohol Oxidase, Chain A, domain 4"/>
    <property type="match status" value="1"/>
</dbReference>
<dbReference type="InterPro" id="IPR016164">
    <property type="entry name" value="FAD-linked_Oxase-like_C"/>
</dbReference>
<comment type="cofactor">
    <cofactor evidence="1">
        <name>FAD</name>
        <dbReference type="ChEBI" id="CHEBI:57692"/>
    </cofactor>
</comment>
<accession>A0A1U9K8A7</accession>
<dbReference type="Pfam" id="PF01565">
    <property type="entry name" value="FAD_binding_4"/>
    <property type="match status" value="1"/>
</dbReference>
<dbReference type="GO" id="GO:0016491">
    <property type="term" value="F:oxidoreductase activity"/>
    <property type="evidence" value="ECO:0007669"/>
    <property type="project" value="UniProtKB-KW"/>
</dbReference>
<organism evidence="6 7">
    <name type="scientific">Novibacillus thermophilus</name>
    <dbReference type="NCBI Taxonomy" id="1471761"/>
    <lineage>
        <taxon>Bacteria</taxon>
        <taxon>Bacillati</taxon>
        <taxon>Bacillota</taxon>
        <taxon>Bacilli</taxon>
        <taxon>Bacillales</taxon>
        <taxon>Thermoactinomycetaceae</taxon>
        <taxon>Novibacillus</taxon>
    </lineage>
</organism>
<dbReference type="RefSeq" id="WP_077720095.1">
    <property type="nucleotide sequence ID" value="NZ_CP019699.1"/>
</dbReference>
<evidence type="ECO:0000259" key="5">
    <source>
        <dbReference type="PROSITE" id="PS51387"/>
    </source>
</evidence>
<dbReference type="InterPro" id="IPR004113">
    <property type="entry name" value="FAD-bd_oxidored_4_C"/>
</dbReference>
<dbReference type="AlphaFoldDB" id="A0A1U9K8A7"/>
<evidence type="ECO:0000313" key="6">
    <source>
        <dbReference type="EMBL" id="AQS56236.1"/>
    </source>
</evidence>
<evidence type="ECO:0000256" key="4">
    <source>
        <dbReference type="ARBA" id="ARBA00023002"/>
    </source>
</evidence>
<reference evidence="6 7" key="1">
    <citation type="journal article" date="2015" name="Int. J. Syst. Evol. Microbiol.">
        <title>Novibacillus thermophilus gen. nov., sp. nov., a Gram-staining-negative and moderately thermophilic member of the family Thermoactinomycetaceae.</title>
        <authorList>
            <person name="Yang G."/>
            <person name="Chen J."/>
            <person name="Zhou S."/>
        </authorList>
    </citation>
    <scope>NUCLEOTIDE SEQUENCE [LARGE SCALE GENOMIC DNA]</scope>
    <source>
        <strain evidence="6 7">SG-1</strain>
    </source>
</reference>
<keyword evidence="3" id="KW-0274">FAD</keyword>
<sequence length="431" mass="46427">MEKTSAAGLDALASELEKVTETAVCERDEVFGNTGRLVAYPQNEREVSGALSLAAHTGITVIPEGGGTKRGYGGTLEAADVLLSMKKIRGIVEHEAGDLILTVKAGTPLADIQHALAKKGQFLPLDAPDSEKGTIGGILAANMSGPKRLRYGSGRDLVVGMRVVHAGGQVMRAGAKVVKNVAGYDMNKLYVGSMGTLGIVTEVTLKCRPLPERESVVLLESEAGVDPLAVFSRHLLDTPMEPVAVEIVNPALSDRMGGRRAFSLALSFEDVPKSVERQEQWVRRNAQLLTVSDTLRNEEAAAWWKRFLQTDRQCVTLKVGSLLTDVPVVLHHAERLSEQLGITLLSHGSVGVGLSKLHVQAEKEAVCTFIRGMRQFMSGREGYVTVEHAPLSVRRQVGVWGENSPNSRLFAGIKRAFDPEGILNPGRFVVG</sequence>
<dbReference type="PANTHER" id="PTHR11748">
    <property type="entry name" value="D-LACTATE DEHYDROGENASE"/>
    <property type="match status" value="1"/>
</dbReference>
<dbReference type="InterPro" id="IPR016166">
    <property type="entry name" value="FAD-bd_PCMH"/>
</dbReference>
<dbReference type="PROSITE" id="PS51387">
    <property type="entry name" value="FAD_PCMH"/>
    <property type="match status" value="1"/>
</dbReference>
<gene>
    <name evidence="6" type="ORF">B0W44_11145</name>
</gene>
<dbReference type="KEGG" id="ntr:B0W44_11145"/>